<dbReference type="EMBL" id="REGN01000296">
    <property type="protein sequence ID" value="RNA42940.1"/>
    <property type="molecule type" value="Genomic_DNA"/>
</dbReference>
<keyword evidence="1" id="KW-1133">Transmembrane helix</keyword>
<name>A0A3M7T538_BRAPC</name>
<comment type="caution">
    <text evidence="2">The sequence shown here is derived from an EMBL/GenBank/DDBJ whole genome shotgun (WGS) entry which is preliminary data.</text>
</comment>
<evidence type="ECO:0000256" key="1">
    <source>
        <dbReference type="SAM" id="Phobius"/>
    </source>
</evidence>
<organism evidence="2 3">
    <name type="scientific">Brachionus plicatilis</name>
    <name type="common">Marine rotifer</name>
    <name type="synonym">Brachionus muelleri</name>
    <dbReference type="NCBI Taxonomy" id="10195"/>
    <lineage>
        <taxon>Eukaryota</taxon>
        <taxon>Metazoa</taxon>
        <taxon>Spiralia</taxon>
        <taxon>Gnathifera</taxon>
        <taxon>Rotifera</taxon>
        <taxon>Eurotatoria</taxon>
        <taxon>Monogononta</taxon>
        <taxon>Pseudotrocha</taxon>
        <taxon>Ploima</taxon>
        <taxon>Brachionidae</taxon>
        <taxon>Brachionus</taxon>
    </lineage>
</organism>
<sequence>MLPQANQITWDVLQEIVDNVIEFEDQSKNKAIITITTIIVNAMLSLLKALFVKLISSFGKT</sequence>
<evidence type="ECO:0000313" key="2">
    <source>
        <dbReference type="EMBL" id="RNA42940.1"/>
    </source>
</evidence>
<gene>
    <name evidence="2" type="ORF">BpHYR1_016495</name>
</gene>
<feature type="transmembrane region" description="Helical" evidence="1">
    <location>
        <begin position="31"/>
        <end position="51"/>
    </location>
</feature>
<protein>
    <submittedName>
        <fullName evidence="2">Uncharacterized protein</fullName>
    </submittedName>
</protein>
<dbReference type="AlphaFoldDB" id="A0A3M7T538"/>
<accession>A0A3M7T538</accession>
<keyword evidence="1" id="KW-0472">Membrane</keyword>
<proteinExistence type="predicted"/>
<keyword evidence="1" id="KW-0812">Transmembrane</keyword>
<dbReference type="Proteomes" id="UP000276133">
    <property type="component" value="Unassembled WGS sequence"/>
</dbReference>
<evidence type="ECO:0000313" key="3">
    <source>
        <dbReference type="Proteomes" id="UP000276133"/>
    </source>
</evidence>
<keyword evidence="3" id="KW-1185">Reference proteome</keyword>
<reference evidence="2 3" key="1">
    <citation type="journal article" date="2018" name="Sci. Rep.">
        <title>Genomic signatures of local adaptation to the degree of environmental predictability in rotifers.</title>
        <authorList>
            <person name="Franch-Gras L."/>
            <person name="Hahn C."/>
            <person name="Garcia-Roger E.M."/>
            <person name="Carmona M.J."/>
            <person name="Serra M."/>
            <person name="Gomez A."/>
        </authorList>
    </citation>
    <scope>NUCLEOTIDE SEQUENCE [LARGE SCALE GENOMIC DNA]</scope>
    <source>
        <strain evidence="2">HYR1</strain>
    </source>
</reference>